<gene>
    <name evidence="3" type="ORF">ACFQHK_09180</name>
</gene>
<evidence type="ECO:0000259" key="2">
    <source>
        <dbReference type="PROSITE" id="PS50076"/>
    </source>
</evidence>
<protein>
    <submittedName>
        <fullName evidence="3">J domain-containing protein</fullName>
    </submittedName>
</protein>
<evidence type="ECO:0000313" key="3">
    <source>
        <dbReference type="EMBL" id="MFC6836684.1"/>
    </source>
</evidence>
<feature type="domain" description="J" evidence="2">
    <location>
        <begin position="151"/>
        <end position="217"/>
    </location>
</feature>
<accession>A0ABD5U8K8</accession>
<comment type="caution">
    <text evidence="3">The sequence shown here is derived from an EMBL/GenBank/DDBJ whole genome shotgun (WGS) entry which is preliminary data.</text>
</comment>
<dbReference type="SUPFAM" id="SSF46565">
    <property type="entry name" value="Chaperone J-domain"/>
    <property type="match status" value="1"/>
</dbReference>
<dbReference type="CDD" id="cd06257">
    <property type="entry name" value="DnaJ"/>
    <property type="match status" value="1"/>
</dbReference>
<proteinExistence type="predicted"/>
<dbReference type="SMART" id="SM00271">
    <property type="entry name" value="DnaJ"/>
    <property type="match status" value="1"/>
</dbReference>
<evidence type="ECO:0000256" key="1">
    <source>
        <dbReference type="SAM" id="MobiDB-lite"/>
    </source>
</evidence>
<dbReference type="Pfam" id="PF00226">
    <property type="entry name" value="DnaJ"/>
    <property type="match status" value="1"/>
</dbReference>
<name>A0ABD5U8K8_9EURY</name>
<dbReference type="Proteomes" id="UP001596406">
    <property type="component" value="Unassembled WGS sequence"/>
</dbReference>
<organism evidence="3 4">
    <name type="scientific">Halomarina ordinaria</name>
    <dbReference type="NCBI Taxonomy" id="3033939"/>
    <lineage>
        <taxon>Archaea</taxon>
        <taxon>Methanobacteriati</taxon>
        <taxon>Methanobacteriota</taxon>
        <taxon>Stenosarchaea group</taxon>
        <taxon>Halobacteria</taxon>
        <taxon>Halobacteriales</taxon>
        <taxon>Natronomonadaceae</taxon>
        <taxon>Halomarina</taxon>
    </lineage>
</organism>
<keyword evidence="4" id="KW-1185">Reference proteome</keyword>
<dbReference type="EMBL" id="JBHSXM010000001">
    <property type="protein sequence ID" value="MFC6836684.1"/>
    <property type="molecule type" value="Genomic_DNA"/>
</dbReference>
<reference evidence="3 4" key="1">
    <citation type="journal article" date="2019" name="Int. J. Syst. Evol. Microbiol.">
        <title>The Global Catalogue of Microorganisms (GCM) 10K type strain sequencing project: providing services to taxonomists for standard genome sequencing and annotation.</title>
        <authorList>
            <consortium name="The Broad Institute Genomics Platform"/>
            <consortium name="The Broad Institute Genome Sequencing Center for Infectious Disease"/>
            <person name="Wu L."/>
            <person name="Ma J."/>
        </authorList>
    </citation>
    <scope>NUCLEOTIDE SEQUENCE [LARGE SCALE GENOMIC DNA]</scope>
    <source>
        <strain evidence="3 4">PSRA2</strain>
    </source>
</reference>
<dbReference type="AlphaFoldDB" id="A0ABD5U8K8"/>
<evidence type="ECO:0000313" key="4">
    <source>
        <dbReference type="Proteomes" id="UP001596406"/>
    </source>
</evidence>
<dbReference type="InterPro" id="IPR036869">
    <property type="entry name" value="J_dom_sf"/>
</dbReference>
<dbReference type="PROSITE" id="PS50076">
    <property type="entry name" value="DNAJ_2"/>
    <property type="match status" value="1"/>
</dbReference>
<feature type="region of interest" description="Disordered" evidence="1">
    <location>
        <begin position="117"/>
        <end position="139"/>
    </location>
</feature>
<dbReference type="Gene3D" id="1.10.287.110">
    <property type="entry name" value="DnaJ domain"/>
    <property type="match status" value="1"/>
</dbReference>
<sequence>MLVWVAVTLAAVFGALGAVACLVGLTGTPLGYPAALALGATSYRCWRYADARVVEDVYGDIGVDPDPADDGGRTPGDDWHREGWDHRGEWATEGEWTGDDWTWADGEWAHGEWADREGRRDGAWTEDERVGPGRRVDPDRGAVALDRETAEAYRVLGVPPEADAETVRRAYRERVKETHPDAGGSPEAFRRVRWAYERVRERKSDRTARREPEARRE</sequence>
<dbReference type="InterPro" id="IPR001623">
    <property type="entry name" value="DnaJ_domain"/>
</dbReference>
<dbReference type="RefSeq" id="WP_304448365.1">
    <property type="nucleotide sequence ID" value="NZ_JARRAH010000001.1"/>
</dbReference>